<keyword evidence="2" id="KW-1185">Reference proteome</keyword>
<dbReference type="AlphaFoldDB" id="A0A892IF71"/>
<dbReference type="InterPro" id="IPR021500">
    <property type="entry name" value="DUF3156"/>
</dbReference>
<proteinExistence type="predicted"/>
<dbReference type="EMBL" id="CP069483">
    <property type="protein sequence ID" value="QRO80818.1"/>
    <property type="molecule type" value="Genomic_DNA"/>
</dbReference>
<dbReference type="Proteomes" id="UP000625568">
    <property type="component" value="Chromosome 2"/>
</dbReference>
<evidence type="ECO:0000313" key="2">
    <source>
        <dbReference type="Proteomes" id="UP000625568"/>
    </source>
</evidence>
<accession>A0A892IF71</accession>
<reference evidence="1 2" key="1">
    <citation type="submission" date="2021-02" db="EMBL/GenBank/DDBJ databases">
        <title>FDA dAtabase for Regulatory Grade micrObial Sequences (FDA-ARGOS): Supporting development and validation of Infectious Disease Dx tests.</title>
        <authorList>
            <person name="Minogue T."/>
            <person name="Wolcott M."/>
            <person name="Wasieloski L."/>
            <person name="Aguilar W."/>
            <person name="Moore D."/>
            <person name="Jaissle J."/>
            <person name="Tallon L."/>
            <person name="Sadzewicz L."/>
            <person name="Zhao X."/>
            <person name="Boylan J."/>
            <person name="Ott S."/>
            <person name="Bowen H."/>
            <person name="Vavikolanu K."/>
            <person name="Mehta A."/>
            <person name="Aluvathingal J."/>
            <person name="Nadendla S."/>
            <person name="Yan Y."/>
            <person name="Sichtig H."/>
        </authorList>
    </citation>
    <scope>NUCLEOTIDE SEQUENCE [LARGE SCALE GENOMIC DNA]</scope>
    <source>
        <strain evidence="1 2">FDAARGOS_1272</strain>
    </source>
</reference>
<dbReference type="Pfam" id="PF11354">
    <property type="entry name" value="DUF3156"/>
    <property type="match status" value="1"/>
</dbReference>
<dbReference type="RefSeq" id="WP_035975329.1">
    <property type="nucleotide sequence ID" value="NZ_CABVPR010000051.1"/>
</dbReference>
<name>A0A892IF71_9BURK</name>
<organism evidence="1 2">
    <name type="scientific">Burkholderia dolosa</name>
    <dbReference type="NCBI Taxonomy" id="152500"/>
    <lineage>
        <taxon>Bacteria</taxon>
        <taxon>Pseudomonadati</taxon>
        <taxon>Pseudomonadota</taxon>
        <taxon>Betaproteobacteria</taxon>
        <taxon>Burkholderiales</taxon>
        <taxon>Burkholderiaceae</taxon>
        <taxon>Burkholderia</taxon>
        <taxon>Burkholderia cepacia complex</taxon>
    </lineage>
</organism>
<protein>
    <submittedName>
        <fullName evidence="1">DUF3156 family protein</fullName>
    </submittedName>
</protein>
<gene>
    <name evidence="1" type="ORF">I6K02_24910</name>
</gene>
<evidence type="ECO:0000313" key="1">
    <source>
        <dbReference type="EMBL" id="QRO80818.1"/>
    </source>
</evidence>
<sequence>MKRALHRGLAPPGGPLPARRPGALVERVLADLHAVRDADAAGIVTARLPNGVRVGIGEQVERQFLMQTASVTLTTTACGPSAHGRARVRQTGWLRRTGIAAEPRPGSDRAFVRTVAALVAEPPFADALRPLHLTDCTIDASDGRWTLAVVPFGGSEVVNRLPSFRRYVRVTDEQAAMLSAAFHRFETVLRGILRE</sequence>
<dbReference type="GeneID" id="93129666"/>